<evidence type="ECO:0000256" key="18">
    <source>
        <dbReference type="ARBA" id="ARBA00023328"/>
    </source>
</evidence>
<dbReference type="Pfam" id="PF01502">
    <property type="entry name" value="PRA-CH"/>
    <property type="match status" value="1"/>
</dbReference>
<keyword evidence="10" id="KW-0547">Nucleotide-binding</keyword>
<dbReference type="FunFam" id="3.10.20.810:FF:000001">
    <property type="entry name" value="Histidine biosynthesis bifunctional protein HisIE"/>
    <property type="match status" value="1"/>
</dbReference>
<dbReference type="Gene3D" id="1.10.287.1080">
    <property type="entry name" value="MazG-like"/>
    <property type="match status" value="1"/>
</dbReference>
<keyword evidence="16" id="KW-0511">Multifunctional enzyme</keyword>
<feature type="coiled-coil region" evidence="19">
    <location>
        <begin position="101"/>
        <end position="156"/>
    </location>
</feature>
<evidence type="ECO:0000256" key="4">
    <source>
        <dbReference type="ARBA" id="ARBA00005169"/>
    </source>
</evidence>
<evidence type="ECO:0000256" key="7">
    <source>
        <dbReference type="ARBA" id="ARBA00022454"/>
    </source>
</evidence>
<comment type="caution">
    <text evidence="22">The sequence shown here is derived from an EMBL/GenBank/DDBJ whole genome shotgun (WGS) entry which is preliminary data.</text>
</comment>
<gene>
    <name evidence="22" type="ORF">COLO4_05853</name>
</gene>
<organism evidence="22 23">
    <name type="scientific">Corchorus olitorius</name>
    <dbReference type="NCBI Taxonomy" id="93759"/>
    <lineage>
        <taxon>Eukaryota</taxon>
        <taxon>Viridiplantae</taxon>
        <taxon>Streptophyta</taxon>
        <taxon>Embryophyta</taxon>
        <taxon>Tracheophyta</taxon>
        <taxon>Spermatophyta</taxon>
        <taxon>Magnoliopsida</taxon>
        <taxon>eudicotyledons</taxon>
        <taxon>Gunneridae</taxon>
        <taxon>Pentapetalae</taxon>
        <taxon>rosids</taxon>
        <taxon>malvids</taxon>
        <taxon>Malvales</taxon>
        <taxon>Malvaceae</taxon>
        <taxon>Grewioideae</taxon>
        <taxon>Apeibeae</taxon>
        <taxon>Corchorus</taxon>
    </lineage>
</organism>
<proteinExistence type="inferred from homology"/>
<evidence type="ECO:0000256" key="1">
    <source>
        <dbReference type="ARBA" id="ARBA00000024"/>
    </source>
</evidence>
<comment type="catalytic activity">
    <reaction evidence="2">
        <text>1-(5-phospho-beta-D-ribosyl)-ATP + H2O = 1-(5-phospho-beta-D-ribosyl)-5'-AMP + diphosphate + H(+)</text>
        <dbReference type="Rhea" id="RHEA:22828"/>
        <dbReference type="ChEBI" id="CHEBI:15377"/>
        <dbReference type="ChEBI" id="CHEBI:15378"/>
        <dbReference type="ChEBI" id="CHEBI:33019"/>
        <dbReference type="ChEBI" id="CHEBI:59457"/>
        <dbReference type="ChEBI" id="CHEBI:73183"/>
        <dbReference type="EC" id="3.6.1.31"/>
    </reaction>
</comment>
<evidence type="ECO:0000256" key="13">
    <source>
        <dbReference type="ARBA" id="ARBA00022840"/>
    </source>
</evidence>
<dbReference type="GO" id="GO:0005524">
    <property type="term" value="F:ATP binding"/>
    <property type="evidence" value="ECO:0007669"/>
    <property type="project" value="UniProtKB-KW"/>
</dbReference>
<keyword evidence="8" id="KW-0028">Amino-acid biosynthesis</keyword>
<dbReference type="InterPro" id="IPR038019">
    <property type="entry name" value="PRib_AMP_CycHydrolase_sf"/>
</dbReference>
<evidence type="ECO:0000256" key="2">
    <source>
        <dbReference type="ARBA" id="ARBA00001460"/>
    </source>
</evidence>
<keyword evidence="13" id="KW-0067">ATP-binding</keyword>
<keyword evidence="18" id="KW-0137">Centromere</keyword>
<dbReference type="OrthoDB" id="1703565at2759"/>
<dbReference type="NCBIfam" id="TIGR03188">
    <property type="entry name" value="histidine_hisI"/>
    <property type="match status" value="1"/>
</dbReference>
<dbReference type="InterPro" id="IPR008179">
    <property type="entry name" value="HisE"/>
</dbReference>
<reference evidence="23" key="1">
    <citation type="submission" date="2013-09" db="EMBL/GenBank/DDBJ databases">
        <title>Corchorus olitorius genome sequencing.</title>
        <authorList>
            <person name="Alam M."/>
            <person name="Haque M.S."/>
            <person name="Islam M.S."/>
            <person name="Emdad E.M."/>
            <person name="Islam M.M."/>
            <person name="Ahmed B."/>
            <person name="Halim A."/>
            <person name="Hossen Q.M.M."/>
            <person name="Hossain M.Z."/>
            <person name="Ahmed R."/>
            <person name="Khan M.M."/>
            <person name="Islam R."/>
            <person name="Rashid M.M."/>
            <person name="Khan S.A."/>
            <person name="Rahman M.S."/>
            <person name="Alam M."/>
            <person name="Yahiya A.S."/>
            <person name="Khan M.S."/>
            <person name="Azam M.S."/>
            <person name="Haque T."/>
            <person name="Lashkar M.Z.H."/>
            <person name="Akhand A.I."/>
            <person name="Morshed G."/>
            <person name="Roy S."/>
            <person name="Uddin K.S."/>
            <person name="Rabeya T."/>
            <person name="Hossain A.S."/>
            <person name="Chowdhury A."/>
            <person name="Snigdha A.R."/>
            <person name="Mortoza M.S."/>
            <person name="Matin S.A."/>
            <person name="Hoque S.M.E."/>
            <person name="Islam M.K."/>
            <person name="Roy D.K."/>
            <person name="Haider R."/>
            <person name="Moosa M.M."/>
            <person name="Elias S.M."/>
            <person name="Hasan A.M."/>
            <person name="Jahan S."/>
            <person name="Shafiuddin M."/>
            <person name="Mahmood N."/>
            <person name="Shommy N.S."/>
        </authorList>
    </citation>
    <scope>NUCLEOTIDE SEQUENCE [LARGE SCALE GENOMIC DNA]</scope>
    <source>
        <strain evidence="23">cv. O-4</strain>
    </source>
</reference>
<keyword evidence="23" id="KW-1185">Reference proteome</keyword>
<name>A0A1R3KPS6_9ROSI</name>
<dbReference type="AlphaFoldDB" id="A0A1R3KPS6"/>
<feature type="domain" description="Phosphoribosyl-AMP cyclohydrolase" evidence="20">
    <location>
        <begin position="422"/>
        <end position="495"/>
    </location>
</feature>
<dbReference type="EMBL" id="AWUE01012492">
    <property type="protein sequence ID" value="OMP09054.1"/>
    <property type="molecule type" value="Genomic_DNA"/>
</dbReference>
<comment type="similarity">
    <text evidence="6">Belongs to the NUF2 family.</text>
</comment>
<evidence type="ECO:0000256" key="19">
    <source>
        <dbReference type="SAM" id="Coils"/>
    </source>
</evidence>
<dbReference type="Pfam" id="PF03800">
    <property type="entry name" value="Nuf2"/>
    <property type="match status" value="1"/>
</dbReference>
<dbReference type="GO" id="GO:0031262">
    <property type="term" value="C:Ndc80 complex"/>
    <property type="evidence" value="ECO:0007669"/>
    <property type="project" value="InterPro"/>
</dbReference>
<keyword evidence="11" id="KW-0498">Mitosis</keyword>
<evidence type="ECO:0000256" key="16">
    <source>
        <dbReference type="ARBA" id="ARBA00023268"/>
    </source>
</evidence>
<evidence type="ECO:0000256" key="14">
    <source>
        <dbReference type="ARBA" id="ARBA00023054"/>
    </source>
</evidence>
<evidence type="ECO:0000259" key="20">
    <source>
        <dbReference type="Pfam" id="PF01502"/>
    </source>
</evidence>
<evidence type="ECO:0000256" key="10">
    <source>
        <dbReference type="ARBA" id="ARBA00022741"/>
    </source>
</evidence>
<evidence type="ECO:0000256" key="9">
    <source>
        <dbReference type="ARBA" id="ARBA00022618"/>
    </source>
</evidence>
<comment type="catalytic activity">
    <reaction evidence="1">
        <text>1-(5-phospho-beta-D-ribosyl)-5'-AMP + H2O = 1-(5-phospho-beta-D-ribosyl)-5-[(5-phospho-beta-D-ribosylamino)methylideneamino]imidazole-4-carboxamide</text>
        <dbReference type="Rhea" id="RHEA:20049"/>
        <dbReference type="ChEBI" id="CHEBI:15377"/>
        <dbReference type="ChEBI" id="CHEBI:58435"/>
        <dbReference type="ChEBI" id="CHEBI:59457"/>
        <dbReference type="EC" id="3.5.4.19"/>
    </reaction>
</comment>
<evidence type="ECO:0000313" key="23">
    <source>
        <dbReference type="Proteomes" id="UP000187203"/>
    </source>
</evidence>
<keyword evidence="15" id="KW-0368">Histidine biosynthesis</keyword>
<keyword evidence="9" id="KW-0132">Cell division</keyword>
<evidence type="ECO:0000259" key="21">
    <source>
        <dbReference type="Pfam" id="PF03800"/>
    </source>
</evidence>
<evidence type="ECO:0000256" key="17">
    <source>
        <dbReference type="ARBA" id="ARBA00023306"/>
    </source>
</evidence>
<evidence type="ECO:0000256" key="8">
    <source>
        <dbReference type="ARBA" id="ARBA00022605"/>
    </source>
</evidence>
<dbReference type="GO" id="GO:0004635">
    <property type="term" value="F:phosphoribosyl-AMP cyclohydrolase activity"/>
    <property type="evidence" value="ECO:0007669"/>
    <property type="project" value="UniProtKB-EC"/>
</dbReference>
<dbReference type="InterPro" id="IPR002496">
    <property type="entry name" value="PRib_AMP_CycHydrolase_dom"/>
</dbReference>
<keyword evidence="17" id="KW-0131">Cell cycle</keyword>
<dbReference type="Gene3D" id="3.10.20.810">
    <property type="entry name" value="Phosphoribosyl-AMP cyclohydrolase"/>
    <property type="match status" value="1"/>
</dbReference>
<accession>A0A1R3KPS6</accession>
<keyword evidence="7" id="KW-0158">Chromosome</keyword>
<dbReference type="InterPro" id="IPR005549">
    <property type="entry name" value="Kinetochore_Nuf2_N"/>
</dbReference>
<evidence type="ECO:0000256" key="6">
    <source>
        <dbReference type="ARBA" id="ARBA00005498"/>
    </source>
</evidence>
<dbReference type="InterPro" id="IPR038275">
    <property type="entry name" value="Nuf2_N_sf"/>
</dbReference>
<evidence type="ECO:0000256" key="5">
    <source>
        <dbReference type="ARBA" id="ARBA00005204"/>
    </source>
</evidence>
<dbReference type="SUPFAM" id="SSF141734">
    <property type="entry name" value="HisI-like"/>
    <property type="match status" value="1"/>
</dbReference>
<dbReference type="InterPro" id="IPR021130">
    <property type="entry name" value="PRib-ATP_PPHydrolase-like"/>
</dbReference>
<evidence type="ECO:0000256" key="15">
    <source>
        <dbReference type="ARBA" id="ARBA00023102"/>
    </source>
</evidence>
<sequence>MSKFEYPVLSRADIISILLESQIAVVTDNDFKNVKPDFICDLYTRLLMYLDALHEEDQGQVEFSALEQFENPDLLIGSIQVMNLYSRDTKMNLLRPIAEELTLLDEQRKEWEAKISQLNAEIAGYNEARERELPLVQEVDSRVKELRKMIAGLNNNQMSLKTSFRNLKDKTGQMDEKISKAEFDLVQSVQENANLRSKIVQSPDKLQRALEEKKFARDEAKNAEKLAMKSFQEKTATIEVYSKALKKMSKHLALMQAILEQMNSAKSVEKECKGLKAKLNDDAVADKSLEAKLIERQGKGRFLFELCFEQMSELQRQLQKERDLKFEESTKYLNDVKLEVEAKRRDLEARQKKVEDVVAEVDSITSKTSMVKESGDAKVQELISKCEEVVKQVDTLLDSIKWDDKGLAVAIAQNVDTGAILMQGFINREALATTISSKKATFFSRSRASLWTKGETSNNFINVHDIFVDCDRDSIIYLGKPDGPTCHTGSETCYFTSISDMLKDQEVKEDNLALTTLYSLESTISQREAEVAGQHGKPSWTKRLLLDEKLLCSKIREEADELCRTLEEKEDSLRTASEMADVIYHGMVLLKRKDVKIENVMEVLRQRFSQSGIEEKQSRVTTKS</sequence>
<feature type="domain" description="Kinetochore protein Nuf2 N-terminal" evidence="21">
    <location>
        <begin position="4"/>
        <end position="87"/>
    </location>
</feature>
<feature type="coiled-coil region" evidence="19">
    <location>
        <begin position="552"/>
        <end position="579"/>
    </location>
</feature>
<comment type="subcellular location">
    <subcellularLocation>
        <location evidence="3">Chromosome</location>
        <location evidence="3">Centromere</location>
    </subcellularLocation>
</comment>
<keyword evidence="14 19" id="KW-0175">Coiled coil</keyword>
<evidence type="ECO:0000256" key="11">
    <source>
        <dbReference type="ARBA" id="ARBA00022776"/>
    </source>
</evidence>
<dbReference type="SUPFAM" id="SSF101386">
    <property type="entry name" value="all-alpha NTP pyrophosphatases"/>
    <property type="match status" value="1"/>
</dbReference>
<evidence type="ECO:0000313" key="22">
    <source>
        <dbReference type="EMBL" id="OMP09054.1"/>
    </source>
</evidence>
<comment type="pathway">
    <text evidence="5">Amino-acid biosynthesis; L-histidine biosynthesis; L-histidine from 5-phospho-alpha-D-ribose 1-diphosphate: step 2/9.</text>
</comment>
<dbReference type="UniPathway" id="UPA00031">
    <property type="reaction ID" value="UER00007"/>
</dbReference>
<dbReference type="GO" id="GO:0000105">
    <property type="term" value="P:L-histidine biosynthetic process"/>
    <property type="evidence" value="ECO:0007669"/>
    <property type="project" value="UniProtKB-UniPathway"/>
</dbReference>
<dbReference type="Gene3D" id="1.10.418.60">
    <property type="entry name" value="Ncd80 complex, Nuf2 subunit"/>
    <property type="match status" value="1"/>
</dbReference>
<evidence type="ECO:0000256" key="12">
    <source>
        <dbReference type="ARBA" id="ARBA00022801"/>
    </source>
</evidence>
<dbReference type="PANTHER" id="PTHR42945">
    <property type="entry name" value="HISTIDINE BIOSYNTHESIS BIFUNCTIONAL PROTEIN"/>
    <property type="match status" value="1"/>
</dbReference>
<dbReference type="PANTHER" id="PTHR42945:SF1">
    <property type="entry name" value="HISTIDINE BIOSYNTHESIS BIFUNCTIONAL PROTEIN HIS7"/>
    <property type="match status" value="1"/>
</dbReference>
<comment type="pathway">
    <text evidence="4">Amino-acid biosynthesis; L-histidine biosynthesis; L-histidine from 5-phospho-alpha-D-ribose 1-diphosphate: step 3/9.</text>
</comment>
<dbReference type="Pfam" id="PF01503">
    <property type="entry name" value="PRA-PH"/>
    <property type="match status" value="1"/>
</dbReference>
<dbReference type="GO" id="GO:0004636">
    <property type="term" value="F:phosphoribosyl-ATP diphosphatase activity"/>
    <property type="evidence" value="ECO:0007669"/>
    <property type="project" value="UniProtKB-EC"/>
</dbReference>
<dbReference type="CDD" id="cd11534">
    <property type="entry name" value="NTP-PPase_HisIE_like"/>
    <property type="match status" value="1"/>
</dbReference>
<dbReference type="STRING" id="93759.A0A1R3KPS6"/>
<dbReference type="Proteomes" id="UP000187203">
    <property type="component" value="Unassembled WGS sequence"/>
</dbReference>
<keyword evidence="12" id="KW-0378">Hydrolase</keyword>
<evidence type="ECO:0000256" key="3">
    <source>
        <dbReference type="ARBA" id="ARBA00004584"/>
    </source>
</evidence>
<dbReference type="GO" id="GO:0051301">
    <property type="term" value="P:cell division"/>
    <property type="evidence" value="ECO:0007669"/>
    <property type="project" value="UniProtKB-KW"/>
</dbReference>
<protein>
    <submittedName>
        <fullName evidence="22">Uncharacterized protein</fullName>
    </submittedName>
</protein>